<dbReference type="InterPro" id="IPR023210">
    <property type="entry name" value="NADP_OxRdtase_dom"/>
</dbReference>
<dbReference type="GO" id="GO:0016616">
    <property type="term" value="F:oxidoreductase activity, acting on the CH-OH group of donors, NAD or NADP as acceptor"/>
    <property type="evidence" value="ECO:0007669"/>
    <property type="project" value="InterPro"/>
</dbReference>
<gene>
    <name evidence="8" type="primary">LOC116213376</name>
</gene>
<dbReference type="PRINTS" id="PR00069">
    <property type="entry name" value="ALDKETRDTASE"/>
</dbReference>
<keyword evidence="2" id="KW-0560">Oxidoreductase</keyword>
<organism evidence="7 8">
    <name type="scientific">Punica granatum</name>
    <name type="common">Pomegranate</name>
    <dbReference type="NCBI Taxonomy" id="22663"/>
    <lineage>
        <taxon>Eukaryota</taxon>
        <taxon>Viridiplantae</taxon>
        <taxon>Streptophyta</taxon>
        <taxon>Embryophyta</taxon>
        <taxon>Tracheophyta</taxon>
        <taxon>Spermatophyta</taxon>
        <taxon>Magnoliopsida</taxon>
        <taxon>eudicotyledons</taxon>
        <taxon>Gunneridae</taxon>
        <taxon>Pentapetalae</taxon>
        <taxon>rosids</taxon>
        <taxon>malvids</taxon>
        <taxon>Myrtales</taxon>
        <taxon>Lythraceae</taxon>
        <taxon>Punica</taxon>
    </lineage>
</organism>
<feature type="binding site" evidence="4">
    <location>
        <position position="124"/>
    </location>
    <ligand>
        <name>substrate</name>
    </ligand>
</feature>
<protein>
    <submittedName>
        <fullName evidence="8">Methylecgonone reductase-like</fullName>
    </submittedName>
</protein>
<accession>A0A6P8EC62</accession>
<evidence type="ECO:0000256" key="4">
    <source>
        <dbReference type="PIRSR" id="PIRSR000097-2"/>
    </source>
</evidence>
<evidence type="ECO:0000313" key="7">
    <source>
        <dbReference type="Proteomes" id="UP000515151"/>
    </source>
</evidence>
<dbReference type="AlphaFoldDB" id="A0A6P8EC62"/>
<dbReference type="RefSeq" id="XP_031404124.1">
    <property type="nucleotide sequence ID" value="XM_031548264.1"/>
</dbReference>
<feature type="active site" description="Proton donor" evidence="3">
    <location>
        <position position="61"/>
    </location>
</feature>
<feature type="domain" description="NADP-dependent oxidoreductase" evidence="6">
    <location>
        <begin position="25"/>
        <end position="299"/>
    </location>
</feature>
<dbReference type="GeneID" id="116213376"/>
<dbReference type="PROSITE" id="PS00798">
    <property type="entry name" value="ALDOKETO_REDUCTASE_1"/>
    <property type="match status" value="1"/>
</dbReference>
<evidence type="ECO:0000256" key="5">
    <source>
        <dbReference type="PIRSR" id="PIRSR000097-3"/>
    </source>
</evidence>
<dbReference type="OrthoDB" id="416253at2759"/>
<dbReference type="PIRSF" id="PIRSF000097">
    <property type="entry name" value="AKR"/>
    <property type="match status" value="1"/>
</dbReference>
<dbReference type="InterPro" id="IPR018170">
    <property type="entry name" value="Aldo/ket_reductase_CS"/>
</dbReference>
<reference evidence="7" key="1">
    <citation type="journal article" date="2020" name="Plant Biotechnol. J.">
        <title>The pomegranate (Punica granatum L.) draft genome dissects genetic divergence between soft- and hard-seeded cultivars.</title>
        <authorList>
            <person name="Luo X."/>
            <person name="Li H."/>
            <person name="Wu Z."/>
            <person name="Yao W."/>
            <person name="Zhao P."/>
            <person name="Cao D."/>
            <person name="Yu H."/>
            <person name="Li K."/>
            <person name="Poudel K."/>
            <person name="Zhao D."/>
            <person name="Zhang F."/>
            <person name="Xia X."/>
            <person name="Chen L."/>
            <person name="Wang Q."/>
            <person name="Jing D."/>
            <person name="Cao S."/>
        </authorList>
    </citation>
    <scope>NUCLEOTIDE SEQUENCE [LARGE SCALE GENOMIC DNA]</scope>
    <source>
        <strain evidence="7">cv. Tunisia</strain>
    </source>
</reference>
<evidence type="ECO:0000313" key="8">
    <source>
        <dbReference type="RefSeq" id="XP_031404124.1"/>
    </source>
</evidence>
<dbReference type="Proteomes" id="UP000515151">
    <property type="component" value="Chromosome 7"/>
</dbReference>
<evidence type="ECO:0000256" key="2">
    <source>
        <dbReference type="ARBA" id="ARBA00023002"/>
    </source>
</evidence>
<evidence type="ECO:0000256" key="3">
    <source>
        <dbReference type="PIRSR" id="PIRSR000097-1"/>
    </source>
</evidence>
<dbReference type="PROSITE" id="PS00062">
    <property type="entry name" value="ALDOKETO_REDUCTASE_2"/>
    <property type="match status" value="1"/>
</dbReference>
<dbReference type="InterPro" id="IPR044497">
    <property type="entry name" value="AKR4A/B"/>
</dbReference>
<reference evidence="8" key="2">
    <citation type="submission" date="2025-08" db="UniProtKB">
        <authorList>
            <consortium name="RefSeq"/>
        </authorList>
    </citation>
    <scope>IDENTIFICATION</scope>
    <source>
        <tissue evidence="8">Leaf</tissue>
    </source>
</reference>
<sequence length="326" mass="36353">MGNVGTPRSAIPEVRLSSGHKMPQIGLGTGAASLPPPQALTAILIEAIEMGYRHFDTAAVYGSEECLGRAVAEALERRLIRSRDEVFITSKLWCNNADPDLVLPALKETLRRLGLEYVDLYLIHWPVRMKRETEGLNFTKESLLEFDAKGTWEAMEECSKLGLAKSIGVSNFGPKKLSQILQFCSIPPAVNQVEMNVAWKQEKLREYCRDKGIHASAWSPLASNGSSWGSMAVMESPILKSIAEARGTTVAQVALRWVHEQGSTAIVKSFNKERMRDNLRILEWDEPLTEDELEKIRQIPPCQGVRGDVFVNENGPGYTSVDELWE</sequence>
<evidence type="ECO:0000259" key="6">
    <source>
        <dbReference type="Pfam" id="PF00248"/>
    </source>
</evidence>
<keyword evidence="7" id="KW-1185">Reference proteome</keyword>
<proteinExistence type="predicted"/>
<dbReference type="Gene3D" id="3.20.20.100">
    <property type="entry name" value="NADP-dependent oxidoreductase domain"/>
    <property type="match status" value="1"/>
</dbReference>
<dbReference type="InterPro" id="IPR020471">
    <property type="entry name" value="AKR"/>
</dbReference>
<dbReference type="GO" id="GO:0044550">
    <property type="term" value="P:secondary metabolite biosynthetic process"/>
    <property type="evidence" value="ECO:0007669"/>
    <property type="project" value="UniProtKB-ARBA"/>
</dbReference>
<name>A0A6P8EC62_PUNGR</name>
<dbReference type="Pfam" id="PF00248">
    <property type="entry name" value="Aldo_ket_red"/>
    <property type="match status" value="1"/>
</dbReference>
<dbReference type="PANTHER" id="PTHR11732">
    <property type="entry name" value="ALDO/KETO REDUCTASE"/>
    <property type="match status" value="1"/>
</dbReference>
<dbReference type="FunFam" id="3.20.20.100:FF:000014">
    <property type="entry name" value="NAD(P)-linked oxidoreductase superfamily protein"/>
    <property type="match status" value="1"/>
</dbReference>
<dbReference type="InterPro" id="IPR036812">
    <property type="entry name" value="NAD(P)_OxRdtase_dom_sf"/>
</dbReference>
<comment type="pathway">
    <text evidence="1">Secondary metabolite biosynthesis; terpenoid biosynthesis.</text>
</comment>
<dbReference type="CDD" id="cd19124">
    <property type="entry name" value="AKR_AKR4A_4B"/>
    <property type="match status" value="1"/>
</dbReference>
<feature type="site" description="Lowers pKa of active site Tyr" evidence="5">
    <location>
        <position position="91"/>
    </location>
</feature>
<dbReference type="SUPFAM" id="SSF51430">
    <property type="entry name" value="NAD(P)-linked oxidoreductase"/>
    <property type="match status" value="1"/>
</dbReference>
<evidence type="ECO:0000256" key="1">
    <source>
        <dbReference type="ARBA" id="ARBA00004721"/>
    </source>
</evidence>